<dbReference type="PANTHER" id="PTHR30037">
    <property type="entry name" value="DNA-3-METHYLADENINE GLYCOSYLASE 1"/>
    <property type="match status" value="1"/>
</dbReference>
<dbReference type="Pfam" id="PF03352">
    <property type="entry name" value="Adenine_glyco"/>
    <property type="match status" value="1"/>
</dbReference>
<sequence>MRSFDEIYEIAAARKGGAEALEAQLSTPKSAAELAAIPDDRWLAAMTRGVFQAGFNWKVVENMWPGFEAAFDGFDIGRCAMLNDEDFDRLVSDTRIIRHGAKIKSVQQNAVFVRELAAQSGSAGKAFADWPSTDFIGLMELLRKRGSRLGGATGPYCLRAMGKDSFILSQSVTGRLIAEGVVDRQPSSKKALADVQSAFNIWMQQSGRSLTEISRVLAMSL</sequence>
<dbReference type="InterPro" id="IPR011257">
    <property type="entry name" value="DNA_glycosylase"/>
</dbReference>
<dbReference type="EC" id="3.2.2.20" evidence="1"/>
<organism evidence="1 2">
    <name type="scientific">Hoeflea ulvae</name>
    <dbReference type="NCBI Taxonomy" id="2983764"/>
    <lineage>
        <taxon>Bacteria</taxon>
        <taxon>Pseudomonadati</taxon>
        <taxon>Pseudomonadota</taxon>
        <taxon>Alphaproteobacteria</taxon>
        <taxon>Hyphomicrobiales</taxon>
        <taxon>Rhizobiaceae</taxon>
        <taxon>Hoeflea</taxon>
    </lineage>
</organism>
<protein>
    <submittedName>
        <fullName evidence="1">DNA-3-methyladenine glycosylase I</fullName>
        <ecNumber evidence="1">3.2.2.20</ecNumber>
    </submittedName>
</protein>
<evidence type="ECO:0000313" key="1">
    <source>
        <dbReference type="EMBL" id="MCY0094381.1"/>
    </source>
</evidence>
<name>A0ABT3YER0_9HYPH</name>
<dbReference type="EMBL" id="JAOVZQ010000001">
    <property type="protein sequence ID" value="MCY0094381.1"/>
    <property type="molecule type" value="Genomic_DNA"/>
</dbReference>
<dbReference type="InterPro" id="IPR052891">
    <property type="entry name" value="DNA-3mA_glycosylase"/>
</dbReference>
<evidence type="ECO:0000313" key="2">
    <source>
        <dbReference type="Proteomes" id="UP001081283"/>
    </source>
</evidence>
<dbReference type="SUPFAM" id="SSF48150">
    <property type="entry name" value="DNA-glycosylase"/>
    <property type="match status" value="1"/>
</dbReference>
<comment type="caution">
    <text evidence="1">The sequence shown here is derived from an EMBL/GenBank/DDBJ whole genome shotgun (WGS) entry which is preliminary data.</text>
</comment>
<dbReference type="RefSeq" id="WP_267612334.1">
    <property type="nucleotide sequence ID" value="NZ_JAOVZQ010000001.1"/>
</dbReference>
<accession>A0ABT3YER0</accession>
<gene>
    <name evidence="1" type="ORF">OEG82_10135</name>
</gene>
<keyword evidence="2" id="KW-1185">Reference proteome</keyword>
<dbReference type="InterPro" id="IPR005019">
    <property type="entry name" value="Adenine_glyco"/>
</dbReference>
<dbReference type="GO" id="GO:0008725">
    <property type="term" value="F:DNA-3-methyladenine glycosylase activity"/>
    <property type="evidence" value="ECO:0007669"/>
    <property type="project" value="UniProtKB-EC"/>
</dbReference>
<reference evidence="1" key="1">
    <citation type="submission" date="2022-10" db="EMBL/GenBank/DDBJ databases">
        <title>Hoeflea sp. J2-29, isolated from marine algae.</title>
        <authorList>
            <person name="Kristyanto S."/>
            <person name="Kim J.M."/>
            <person name="Jeon C.O."/>
        </authorList>
    </citation>
    <scope>NUCLEOTIDE SEQUENCE</scope>
    <source>
        <strain evidence="1">J2-29</strain>
    </source>
</reference>
<keyword evidence="1" id="KW-0326">Glycosidase</keyword>
<dbReference type="Gene3D" id="1.10.340.30">
    <property type="entry name" value="Hypothetical protein, domain 2"/>
    <property type="match status" value="1"/>
</dbReference>
<proteinExistence type="predicted"/>
<dbReference type="PANTHER" id="PTHR30037:SF3">
    <property type="entry name" value="BLR0857 PROTEIN"/>
    <property type="match status" value="1"/>
</dbReference>
<dbReference type="Proteomes" id="UP001081283">
    <property type="component" value="Unassembled WGS sequence"/>
</dbReference>
<keyword evidence="1" id="KW-0378">Hydrolase</keyword>